<evidence type="ECO:0000313" key="7">
    <source>
        <dbReference type="EMBL" id="CAI9777590.1"/>
    </source>
</evidence>
<keyword evidence="8" id="KW-1185">Reference proteome</keyword>
<dbReference type="Pfam" id="PF01453">
    <property type="entry name" value="B_lectin"/>
    <property type="match status" value="1"/>
</dbReference>
<dbReference type="Gene3D" id="1.10.510.10">
    <property type="entry name" value="Transferase(Phosphotransferase) domain 1"/>
    <property type="match status" value="1"/>
</dbReference>
<dbReference type="PANTHER" id="PTHR47976:SF7">
    <property type="entry name" value="RECEPTOR-LIKE SERINE_THREONINE-PROTEIN KINASE"/>
    <property type="match status" value="1"/>
</dbReference>
<dbReference type="InterPro" id="IPR036426">
    <property type="entry name" value="Bulb-type_lectin_dom_sf"/>
</dbReference>
<dbReference type="PROSITE" id="PS50948">
    <property type="entry name" value="PAN"/>
    <property type="match status" value="1"/>
</dbReference>
<evidence type="ECO:0000313" key="8">
    <source>
        <dbReference type="Proteomes" id="UP000834106"/>
    </source>
</evidence>
<dbReference type="AlphaFoldDB" id="A0AAD1ZXF8"/>
<dbReference type="InterPro" id="IPR001480">
    <property type="entry name" value="Bulb-type_lectin_dom"/>
</dbReference>
<dbReference type="CDD" id="cd00053">
    <property type="entry name" value="EGF"/>
    <property type="match status" value="1"/>
</dbReference>
<evidence type="ECO:0000256" key="5">
    <source>
        <dbReference type="SAM" id="Phobius"/>
    </source>
</evidence>
<feature type="transmembrane region" description="Helical" evidence="5">
    <location>
        <begin position="310"/>
        <end position="332"/>
    </location>
</feature>
<keyword evidence="4" id="KW-0325">Glycoprotein</keyword>
<dbReference type="InterPro" id="IPR003609">
    <property type="entry name" value="Pan_app"/>
</dbReference>
<dbReference type="EMBL" id="OU503050">
    <property type="protein sequence ID" value="CAI9777590.1"/>
    <property type="molecule type" value="Genomic_DNA"/>
</dbReference>
<evidence type="ECO:0000256" key="1">
    <source>
        <dbReference type="ARBA" id="ARBA00022536"/>
    </source>
</evidence>
<keyword evidence="1" id="KW-0245">EGF-like domain</keyword>
<dbReference type="InterPro" id="IPR000719">
    <property type="entry name" value="Prot_kinase_dom"/>
</dbReference>
<keyword evidence="5" id="KW-0812">Transmembrane</keyword>
<dbReference type="Pfam" id="PF00954">
    <property type="entry name" value="S_locus_glycop"/>
    <property type="match status" value="1"/>
</dbReference>
<keyword evidence="5" id="KW-1133">Transmembrane helix</keyword>
<dbReference type="SUPFAM" id="SSF51110">
    <property type="entry name" value="alpha-D-mannose-specific plant lectins"/>
    <property type="match status" value="2"/>
</dbReference>
<evidence type="ECO:0000256" key="3">
    <source>
        <dbReference type="ARBA" id="ARBA00023157"/>
    </source>
</evidence>
<dbReference type="InterPro" id="IPR051343">
    <property type="entry name" value="G-type_lectin_kinases/EP1-like"/>
</dbReference>
<dbReference type="SUPFAM" id="SSF56112">
    <property type="entry name" value="Protein kinase-like (PK-like)"/>
    <property type="match status" value="1"/>
</dbReference>
<dbReference type="GO" id="GO:0004672">
    <property type="term" value="F:protein kinase activity"/>
    <property type="evidence" value="ECO:0007669"/>
    <property type="project" value="InterPro"/>
</dbReference>
<name>A0AAD1ZXF8_9LAMI</name>
<sequence>MLDNGNFVLYDSSRRITWQSFDSPTDALLPGQRLRPGVELVSSASKTNPARGIFRLAMQTDGNLVQYPVEISGPSYAYYASDTWGTGNNVSLNLDNDGHLYLLNGSSIIRNLTTGQYRKRTIYLARIDVDGIFRLYYRSLDPQGNWTKEWSTSEDKCAPLGLCGLNGYCIQLDTVAECECLPGFDHVNPSNWTSGCERNFVMEGCKAKDQNVSYEIIPLDNVVWEDDNYGVLVSMTKEDCTKACLEDCNCDAAFFQDGNCRKQRLPLRYGRRVQSNPTVSLIKVNKTAPSTRGVSSGSGKEIKKEIRLDVLIISILLFALAAFILAISGIYVHRNRLLKKDQTNTYTGIRGTRGYVAPEWHRKLPVTVKADVYSFGIVLLEIICGRKSVDSSLSPDEAILEEWVYNAFEVGELSKLVGEEEVDERKLERLIKIGIWCIQDEPSLRPSMKKVLLMLEGTVDIPLPPSPTSFLSTM</sequence>
<dbReference type="InterPro" id="IPR011009">
    <property type="entry name" value="Kinase-like_dom_sf"/>
</dbReference>
<dbReference type="Proteomes" id="UP000834106">
    <property type="component" value="Chromosome 15"/>
</dbReference>
<evidence type="ECO:0000256" key="2">
    <source>
        <dbReference type="ARBA" id="ARBA00022729"/>
    </source>
</evidence>
<keyword evidence="3" id="KW-1015">Disulfide bond</keyword>
<dbReference type="GO" id="GO:0005524">
    <property type="term" value="F:ATP binding"/>
    <property type="evidence" value="ECO:0007669"/>
    <property type="project" value="InterPro"/>
</dbReference>
<accession>A0AAD1ZXF8</accession>
<dbReference type="PANTHER" id="PTHR47976">
    <property type="entry name" value="G-TYPE LECTIN S-RECEPTOR-LIKE SERINE/THREONINE-PROTEIN KINASE SD2-5"/>
    <property type="match status" value="1"/>
</dbReference>
<organism evidence="7 8">
    <name type="scientific">Fraxinus pennsylvanica</name>
    <dbReference type="NCBI Taxonomy" id="56036"/>
    <lineage>
        <taxon>Eukaryota</taxon>
        <taxon>Viridiplantae</taxon>
        <taxon>Streptophyta</taxon>
        <taxon>Embryophyta</taxon>
        <taxon>Tracheophyta</taxon>
        <taxon>Spermatophyta</taxon>
        <taxon>Magnoliopsida</taxon>
        <taxon>eudicotyledons</taxon>
        <taxon>Gunneridae</taxon>
        <taxon>Pentapetalae</taxon>
        <taxon>asterids</taxon>
        <taxon>lamiids</taxon>
        <taxon>Lamiales</taxon>
        <taxon>Oleaceae</taxon>
        <taxon>Oleeae</taxon>
        <taxon>Fraxinus</taxon>
    </lineage>
</organism>
<reference evidence="7" key="1">
    <citation type="submission" date="2023-05" db="EMBL/GenBank/DDBJ databases">
        <authorList>
            <person name="Huff M."/>
        </authorList>
    </citation>
    <scope>NUCLEOTIDE SEQUENCE</scope>
</reference>
<proteinExistence type="predicted"/>
<dbReference type="InterPro" id="IPR000858">
    <property type="entry name" value="S_locus_glycoprot_dom"/>
</dbReference>
<dbReference type="Gene3D" id="2.90.10.10">
    <property type="entry name" value="Bulb-type lectin domain"/>
    <property type="match status" value="1"/>
</dbReference>
<dbReference type="Pfam" id="PF00069">
    <property type="entry name" value="Pkinase"/>
    <property type="match status" value="1"/>
</dbReference>
<dbReference type="GO" id="GO:0048544">
    <property type="term" value="P:recognition of pollen"/>
    <property type="evidence" value="ECO:0007669"/>
    <property type="project" value="InterPro"/>
</dbReference>
<evidence type="ECO:0000259" key="6">
    <source>
        <dbReference type="PROSITE" id="PS50948"/>
    </source>
</evidence>
<evidence type="ECO:0000256" key="4">
    <source>
        <dbReference type="ARBA" id="ARBA00023180"/>
    </source>
</evidence>
<keyword evidence="5" id="KW-0472">Membrane</keyword>
<keyword evidence="2" id="KW-0732">Signal</keyword>
<dbReference type="FunFam" id="2.90.10.10:FF:000026">
    <property type="entry name" value="Serine/threonine-protein kinase"/>
    <property type="match status" value="1"/>
</dbReference>
<protein>
    <recommendedName>
        <fullName evidence="6">Apple domain-containing protein</fullName>
    </recommendedName>
</protein>
<feature type="domain" description="Apple" evidence="6">
    <location>
        <begin position="205"/>
        <end position="286"/>
    </location>
</feature>
<gene>
    <name evidence="7" type="ORF">FPE_LOCUS25020</name>
</gene>